<dbReference type="InterPro" id="IPR029787">
    <property type="entry name" value="Nucleotide_cyclase"/>
</dbReference>
<dbReference type="Proteomes" id="UP000886339">
    <property type="component" value="Unassembled WGS sequence"/>
</dbReference>
<dbReference type="SMART" id="SM00028">
    <property type="entry name" value="TPR"/>
    <property type="match status" value="8"/>
</dbReference>
<comment type="catalytic activity">
    <reaction evidence="2">
        <text>2 GTP = 3',3'-c-di-GMP + 2 diphosphate</text>
        <dbReference type="Rhea" id="RHEA:24898"/>
        <dbReference type="ChEBI" id="CHEBI:33019"/>
        <dbReference type="ChEBI" id="CHEBI:37565"/>
        <dbReference type="ChEBI" id="CHEBI:58805"/>
        <dbReference type="EC" id="2.7.7.65"/>
    </reaction>
</comment>
<name>A0A831RZB9_9GAMM</name>
<protein>
    <recommendedName>
        <fullName evidence="1">diguanylate cyclase</fullName>
        <ecNumber evidence="1">2.7.7.65</ecNumber>
    </recommendedName>
</protein>
<gene>
    <name evidence="6" type="ORF">ENJ12_08810</name>
</gene>
<keyword evidence="3" id="KW-0802">TPR repeat</keyword>
<dbReference type="AlphaFoldDB" id="A0A831RZB9"/>
<feature type="domain" description="GGDEF" evidence="5">
    <location>
        <begin position="458"/>
        <end position="546"/>
    </location>
</feature>
<dbReference type="PANTHER" id="PTHR45138">
    <property type="entry name" value="REGULATORY COMPONENTS OF SENSORY TRANSDUCTION SYSTEM"/>
    <property type="match status" value="1"/>
</dbReference>
<dbReference type="EMBL" id="DRLF01000306">
    <property type="protein sequence ID" value="HEC06938.1"/>
    <property type="molecule type" value="Genomic_DNA"/>
</dbReference>
<feature type="repeat" description="TPR" evidence="3">
    <location>
        <begin position="150"/>
        <end position="183"/>
    </location>
</feature>
<evidence type="ECO:0000256" key="1">
    <source>
        <dbReference type="ARBA" id="ARBA00012528"/>
    </source>
</evidence>
<sequence length="546" mass="62798">MNSASKTNESASALQLKRKLRELDADSPEYIDASNRLARLLFRTRPQEAISLCKRSIQTAKTIDYQPGLAQAYANLSHTQLCLSQYADARESANKAIQLFVHLDDPAGLLDANNALGLSYNTSGKYEKALELFLRNDELAREQGETEMQSKALNNIACILLDQGNYSSALEYFIRAYECTQNTQNSEMNGIALLNIGVTHLELDHLEEAREYLTRSLKSISGIPEIHSRVLQNLSHYYQKKGDLDQAIEYGTQALAGHQSIENIHGTIGTLSNMGEIYLLKNDLDKARHYFEEALQLARAKDEKTEQAQNHLLLGRVYIRKKQPDVAIPILKKVFEFEQNYKTYIYEAHQELSRLYEEKKDYASALKHHKEYVRIKDALFTQQSEQKIQSLRITFKLEQAEREYRLLKQKNAELARSNKKLEQLESYAHRDSLTNLFNRRYMDKQFQVEFDRAFSNDSPLCVMICDIDDFKQVNDQHSHTVGDQVLVEVSGIISSHVRDNDILSRYGGEEFVLLMPDTDKQDAILISSRIRELIEKHNWDHIRPGL</sequence>
<dbReference type="InterPro" id="IPR043128">
    <property type="entry name" value="Rev_trsase/Diguanyl_cyclase"/>
</dbReference>
<dbReference type="Pfam" id="PF13181">
    <property type="entry name" value="TPR_8"/>
    <property type="match status" value="1"/>
</dbReference>
<dbReference type="SUPFAM" id="SSF55073">
    <property type="entry name" value="Nucleotide cyclase"/>
    <property type="match status" value="1"/>
</dbReference>
<dbReference type="SUPFAM" id="SSF48452">
    <property type="entry name" value="TPR-like"/>
    <property type="match status" value="2"/>
</dbReference>
<dbReference type="EC" id="2.7.7.65" evidence="1"/>
<dbReference type="Pfam" id="PF13424">
    <property type="entry name" value="TPR_12"/>
    <property type="match status" value="2"/>
</dbReference>
<accession>A0A831RZB9</accession>
<feature type="non-terminal residue" evidence="6">
    <location>
        <position position="546"/>
    </location>
</feature>
<dbReference type="InterPro" id="IPR011990">
    <property type="entry name" value="TPR-like_helical_dom_sf"/>
</dbReference>
<proteinExistence type="predicted"/>
<reference evidence="6" key="1">
    <citation type="journal article" date="2020" name="mSystems">
        <title>Genome- and Community-Level Interaction Insights into Carbon Utilization and Element Cycling Functions of Hydrothermarchaeota in Hydrothermal Sediment.</title>
        <authorList>
            <person name="Zhou Z."/>
            <person name="Liu Y."/>
            <person name="Xu W."/>
            <person name="Pan J."/>
            <person name="Luo Z.H."/>
            <person name="Li M."/>
        </authorList>
    </citation>
    <scope>NUCLEOTIDE SEQUENCE [LARGE SCALE GENOMIC DNA]</scope>
    <source>
        <strain evidence="6">HyVt-458</strain>
    </source>
</reference>
<feature type="repeat" description="TPR" evidence="3">
    <location>
        <begin position="268"/>
        <end position="301"/>
    </location>
</feature>
<dbReference type="PROSITE" id="PS50005">
    <property type="entry name" value="TPR"/>
    <property type="match status" value="2"/>
</dbReference>
<dbReference type="NCBIfam" id="TIGR00254">
    <property type="entry name" value="GGDEF"/>
    <property type="match status" value="1"/>
</dbReference>
<dbReference type="InterPro" id="IPR050469">
    <property type="entry name" value="Diguanylate_Cyclase"/>
</dbReference>
<evidence type="ECO:0000259" key="5">
    <source>
        <dbReference type="PROSITE" id="PS50887"/>
    </source>
</evidence>
<dbReference type="InterPro" id="IPR000160">
    <property type="entry name" value="GGDEF_dom"/>
</dbReference>
<dbReference type="GO" id="GO:0052621">
    <property type="term" value="F:diguanylate cyclase activity"/>
    <property type="evidence" value="ECO:0007669"/>
    <property type="project" value="UniProtKB-EC"/>
</dbReference>
<dbReference type="Gene3D" id="1.25.40.10">
    <property type="entry name" value="Tetratricopeptide repeat domain"/>
    <property type="match status" value="3"/>
</dbReference>
<evidence type="ECO:0000256" key="3">
    <source>
        <dbReference type="PROSITE-ProRule" id="PRU00339"/>
    </source>
</evidence>
<dbReference type="InterPro" id="IPR019734">
    <property type="entry name" value="TPR_rpt"/>
</dbReference>
<feature type="coiled-coil region" evidence="4">
    <location>
        <begin position="397"/>
        <end position="427"/>
    </location>
</feature>
<dbReference type="PROSITE" id="PS50887">
    <property type="entry name" value="GGDEF"/>
    <property type="match status" value="1"/>
</dbReference>
<dbReference type="Gene3D" id="3.30.70.270">
    <property type="match status" value="1"/>
</dbReference>
<dbReference type="SMART" id="SM00267">
    <property type="entry name" value="GGDEF"/>
    <property type="match status" value="1"/>
</dbReference>
<evidence type="ECO:0000256" key="4">
    <source>
        <dbReference type="SAM" id="Coils"/>
    </source>
</evidence>
<dbReference type="PANTHER" id="PTHR45138:SF9">
    <property type="entry name" value="DIGUANYLATE CYCLASE DGCM-RELATED"/>
    <property type="match status" value="1"/>
</dbReference>
<evidence type="ECO:0000256" key="2">
    <source>
        <dbReference type="ARBA" id="ARBA00034247"/>
    </source>
</evidence>
<dbReference type="Pfam" id="PF00990">
    <property type="entry name" value="GGDEF"/>
    <property type="match status" value="1"/>
</dbReference>
<comment type="caution">
    <text evidence="6">The sequence shown here is derived from an EMBL/GenBank/DDBJ whole genome shotgun (WGS) entry which is preliminary data.</text>
</comment>
<evidence type="ECO:0000313" key="6">
    <source>
        <dbReference type="EMBL" id="HEC06938.1"/>
    </source>
</evidence>
<organism evidence="6">
    <name type="scientific">Thiolapillus brandeum</name>
    <dbReference type="NCBI Taxonomy" id="1076588"/>
    <lineage>
        <taxon>Bacteria</taxon>
        <taxon>Pseudomonadati</taxon>
        <taxon>Pseudomonadota</taxon>
        <taxon>Gammaproteobacteria</taxon>
        <taxon>Chromatiales</taxon>
        <taxon>Sedimenticolaceae</taxon>
        <taxon>Thiolapillus</taxon>
    </lineage>
</organism>
<keyword evidence="4" id="KW-0175">Coiled coil</keyword>
<dbReference type="CDD" id="cd01949">
    <property type="entry name" value="GGDEF"/>
    <property type="match status" value="1"/>
</dbReference>